<proteinExistence type="predicted"/>
<accession>A0A1I5G6Z3</accession>
<reference evidence="1 2" key="1">
    <citation type="submission" date="2020-07" db="EMBL/GenBank/DDBJ databases">
        <title>Organ Donor 1.</title>
        <authorList>
            <person name="Marsh A.J."/>
            <person name="Azcarate-Peril M.A."/>
        </authorList>
    </citation>
    <scope>NUCLEOTIDE SEQUENCE [LARGE SCALE GENOMIC DNA]</scope>
    <source>
        <strain evidence="1 2">AMC0717</strain>
    </source>
</reference>
<organism evidence="1 2">
    <name type="scientific">Eubacterium callanderi</name>
    <dbReference type="NCBI Taxonomy" id="53442"/>
    <lineage>
        <taxon>Bacteria</taxon>
        <taxon>Bacillati</taxon>
        <taxon>Bacillota</taxon>
        <taxon>Clostridia</taxon>
        <taxon>Eubacteriales</taxon>
        <taxon>Eubacteriaceae</taxon>
        <taxon>Eubacterium</taxon>
    </lineage>
</organism>
<dbReference type="AlphaFoldDB" id="A0A1I5G6Z3"/>
<evidence type="ECO:0000313" key="1">
    <source>
        <dbReference type="EMBL" id="NZA39559.1"/>
    </source>
</evidence>
<evidence type="ECO:0008006" key="3">
    <source>
        <dbReference type="Google" id="ProtNLM"/>
    </source>
</evidence>
<dbReference type="RefSeq" id="WP_090410812.1">
    <property type="nucleotide sequence ID" value="NZ_DBFXFH010000058.1"/>
</dbReference>
<sequence>MKNIDWNNVKEAEEFERLPAGGYICVITGVEDFPDREYLKVEFDILEGDYQSYFTRLAAGLNFWAGSFIRSYKPKAQPFFKGFLTAVKQSNPGFVFNNDENSLLSKTVGLVIGDEEYVGQDGKVKKRYYVEAVRSVDAIRKGDFNVPELRTLVKADDSLSGFTPLPDSDLPF</sequence>
<name>A0A1I5G6Z3_9FIRM</name>
<protein>
    <recommendedName>
        <fullName evidence="3">DUF669 domain-containing protein</fullName>
    </recommendedName>
</protein>
<dbReference type="EMBL" id="JACCKS010000021">
    <property type="protein sequence ID" value="NZA39559.1"/>
    <property type="molecule type" value="Genomic_DNA"/>
</dbReference>
<dbReference type="Proteomes" id="UP000586254">
    <property type="component" value="Unassembled WGS sequence"/>
</dbReference>
<evidence type="ECO:0000313" key="2">
    <source>
        <dbReference type="Proteomes" id="UP000586254"/>
    </source>
</evidence>
<comment type="caution">
    <text evidence="1">The sequence shown here is derived from an EMBL/GenBank/DDBJ whole genome shotgun (WGS) entry which is preliminary data.</text>
</comment>
<gene>
    <name evidence="1" type="ORF">H0N91_15840</name>
</gene>